<proteinExistence type="predicted"/>
<gene>
    <name evidence="1" type="ORF">MANES_17G121700</name>
</gene>
<dbReference type="EMBL" id="CM004403">
    <property type="protein sequence ID" value="OAY25815.1"/>
    <property type="molecule type" value="Genomic_DNA"/>
</dbReference>
<organism evidence="1">
    <name type="scientific">Manihot esculenta</name>
    <name type="common">Cassava</name>
    <name type="synonym">Jatropha manihot</name>
    <dbReference type="NCBI Taxonomy" id="3983"/>
    <lineage>
        <taxon>Eukaryota</taxon>
        <taxon>Viridiplantae</taxon>
        <taxon>Streptophyta</taxon>
        <taxon>Embryophyta</taxon>
        <taxon>Tracheophyta</taxon>
        <taxon>Spermatophyta</taxon>
        <taxon>Magnoliopsida</taxon>
        <taxon>eudicotyledons</taxon>
        <taxon>Gunneridae</taxon>
        <taxon>Pentapetalae</taxon>
        <taxon>rosids</taxon>
        <taxon>fabids</taxon>
        <taxon>Malpighiales</taxon>
        <taxon>Euphorbiaceae</taxon>
        <taxon>Crotonoideae</taxon>
        <taxon>Manihoteae</taxon>
        <taxon>Manihot</taxon>
    </lineage>
</organism>
<reference evidence="1" key="1">
    <citation type="submission" date="2016-02" db="EMBL/GenBank/DDBJ databases">
        <title>WGS assembly of Manihot esculenta.</title>
        <authorList>
            <person name="Bredeson J.V."/>
            <person name="Prochnik S.E."/>
            <person name="Lyons J.B."/>
            <person name="Schmutz J."/>
            <person name="Grimwood J."/>
            <person name="Vrebalov J."/>
            <person name="Bart R.S."/>
            <person name="Amuge T."/>
            <person name="Ferguson M.E."/>
            <person name="Green R."/>
            <person name="Putnam N."/>
            <person name="Stites J."/>
            <person name="Rounsley S."/>
            <person name="Rokhsar D.S."/>
        </authorList>
    </citation>
    <scope>NUCLEOTIDE SEQUENCE [LARGE SCALE GENOMIC DNA]</scope>
    <source>
        <tissue evidence="1">Leaf</tissue>
    </source>
</reference>
<dbReference type="AlphaFoldDB" id="A0A2C9U7E8"/>
<sequence length="51" mass="6001">MKLSYNPPTARPSNQFLNNSLITLTLSHVKANNFCREEDRRNSNQFQKYRG</sequence>
<evidence type="ECO:0000313" key="1">
    <source>
        <dbReference type="EMBL" id="OAY25815.1"/>
    </source>
</evidence>
<name>A0A2C9U7E8_MANES</name>
<accession>A0A2C9U7E8</accession>
<protein>
    <submittedName>
        <fullName evidence="1">Uncharacterized protein</fullName>
    </submittedName>
</protein>